<feature type="transmembrane region" description="Helical" evidence="6">
    <location>
        <begin position="287"/>
        <end position="308"/>
    </location>
</feature>
<evidence type="ECO:0000256" key="6">
    <source>
        <dbReference type="SAM" id="Phobius"/>
    </source>
</evidence>
<comment type="caution">
    <text evidence="7">The sequence shown here is derived from an EMBL/GenBank/DDBJ whole genome shotgun (WGS) entry which is preliminary data.</text>
</comment>
<keyword evidence="4 6" id="KW-0472">Membrane</keyword>
<name>A0A4C1WUY6_EUMVA</name>
<feature type="transmembrane region" description="Helical" evidence="6">
    <location>
        <begin position="231"/>
        <end position="249"/>
    </location>
</feature>
<evidence type="ECO:0000256" key="3">
    <source>
        <dbReference type="ARBA" id="ARBA00022989"/>
    </source>
</evidence>
<evidence type="ECO:0000256" key="5">
    <source>
        <dbReference type="SAM" id="MobiDB-lite"/>
    </source>
</evidence>
<keyword evidence="8" id="KW-1185">Reference proteome</keyword>
<proteinExistence type="predicted"/>
<keyword evidence="2 6" id="KW-0812">Transmembrane</keyword>
<dbReference type="CDD" id="cd17317">
    <property type="entry name" value="MFS_SLC22"/>
    <property type="match status" value="1"/>
</dbReference>
<reference evidence="7 8" key="1">
    <citation type="journal article" date="2019" name="Commun. Biol.">
        <title>The bagworm genome reveals a unique fibroin gene that provides high tensile strength.</title>
        <authorList>
            <person name="Kono N."/>
            <person name="Nakamura H."/>
            <person name="Ohtoshi R."/>
            <person name="Tomita M."/>
            <person name="Numata K."/>
            <person name="Arakawa K."/>
        </authorList>
    </citation>
    <scope>NUCLEOTIDE SEQUENCE [LARGE SCALE GENOMIC DNA]</scope>
</reference>
<dbReference type="Gene3D" id="1.20.1250.20">
    <property type="entry name" value="MFS general substrate transporter like domains"/>
    <property type="match status" value="1"/>
</dbReference>
<evidence type="ECO:0000313" key="7">
    <source>
        <dbReference type="EMBL" id="GBP53925.1"/>
    </source>
</evidence>
<feature type="transmembrane region" description="Helical" evidence="6">
    <location>
        <begin position="320"/>
        <end position="343"/>
    </location>
</feature>
<feature type="transmembrane region" description="Helical" evidence="6">
    <location>
        <begin position="416"/>
        <end position="437"/>
    </location>
</feature>
<dbReference type="PANTHER" id="PTHR24064">
    <property type="entry name" value="SOLUTE CARRIER FAMILY 22 MEMBER"/>
    <property type="match status" value="1"/>
</dbReference>
<dbReference type="OrthoDB" id="2261376at2759"/>
<dbReference type="Pfam" id="PF07690">
    <property type="entry name" value="MFS_1"/>
    <property type="match status" value="1"/>
</dbReference>
<sequence>MDVKCNDQTDRRDRCKMDDGRNRCLVEECEASPPQWQAGAWAEWALPPDPACWRRPRRLDNATCAPDQFDLDSVEACQSWIYREHYSIVAEFELACEQWRRTLVGTVHSAGLLVALPITGYVSDSFLPEESLSDFAHMYTGTRTRALNLLSVPLTTPSRDGSIHPSTLSFPPQNLNIPSSSYSPYSYSLPAPSHACYSHQNSKNTLFVEIKKRSEVLQAALCRDRFGRRTALVATAMSAGVVGLARSWSPNYITYLILEFLDATLGSGVYSTGFILALETVGPKRRVLGGSIISCTYALGQVALALVARFVPYWRDLTRVLYTPSLLFFVYYFLLYESIRWLLSKGRRREAARVLQRAAAVNGRTISKETLRRLDDQADEDVQSQTPAHGVSGTPKTKEKSKELSLAIQVIRSRVLMVRVCVCSFWWITTTFVYYGLSINSVSLAGDAYWNYALTSLVEIPGYLLGLITLDRFGRKRSIMVALWVCAVSLVALPFVIDAAEWAGTALTMLGKLCISMTFSSIYIYTSELFPTNARHSLLGACSMVGRIGSILAPQTPLLMEVMPSLPYLLFGVMAACSALLMLLTPETLNVTLPDTVDQAEAIKNPAPPVDGQLPHDPSRNSTSSRIQNRDNEMS</sequence>
<dbReference type="AlphaFoldDB" id="A0A4C1WUY6"/>
<feature type="region of interest" description="Disordered" evidence="5">
    <location>
        <begin position="377"/>
        <end position="398"/>
    </location>
</feature>
<accession>A0A4C1WUY6</accession>
<dbReference type="PROSITE" id="PS00216">
    <property type="entry name" value="SUGAR_TRANSPORT_1"/>
    <property type="match status" value="1"/>
</dbReference>
<evidence type="ECO:0000256" key="1">
    <source>
        <dbReference type="ARBA" id="ARBA00004141"/>
    </source>
</evidence>
<dbReference type="EMBL" id="BGZK01000636">
    <property type="protein sequence ID" value="GBP53925.1"/>
    <property type="molecule type" value="Genomic_DNA"/>
</dbReference>
<dbReference type="Proteomes" id="UP000299102">
    <property type="component" value="Unassembled WGS sequence"/>
</dbReference>
<dbReference type="STRING" id="151549.A0A4C1WUY6"/>
<feature type="transmembrane region" description="Helical" evidence="6">
    <location>
        <begin position="255"/>
        <end position="278"/>
    </location>
</feature>
<organism evidence="7 8">
    <name type="scientific">Eumeta variegata</name>
    <name type="common">Bagworm moth</name>
    <name type="synonym">Eumeta japonica</name>
    <dbReference type="NCBI Taxonomy" id="151549"/>
    <lineage>
        <taxon>Eukaryota</taxon>
        <taxon>Metazoa</taxon>
        <taxon>Ecdysozoa</taxon>
        <taxon>Arthropoda</taxon>
        <taxon>Hexapoda</taxon>
        <taxon>Insecta</taxon>
        <taxon>Pterygota</taxon>
        <taxon>Neoptera</taxon>
        <taxon>Endopterygota</taxon>
        <taxon>Lepidoptera</taxon>
        <taxon>Glossata</taxon>
        <taxon>Ditrysia</taxon>
        <taxon>Tineoidea</taxon>
        <taxon>Psychidae</taxon>
        <taxon>Oiketicinae</taxon>
        <taxon>Eumeta</taxon>
    </lineage>
</organism>
<dbReference type="GO" id="GO:0016020">
    <property type="term" value="C:membrane"/>
    <property type="evidence" value="ECO:0007669"/>
    <property type="project" value="UniProtKB-SubCell"/>
</dbReference>
<feature type="transmembrane region" description="Helical" evidence="6">
    <location>
        <begin position="449"/>
        <end position="467"/>
    </location>
</feature>
<feature type="transmembrane region" description="Helical" evidence="6">
    <location>
        <begin position="479"/>
        <end position="497"/>
    </location>
</feature>
<dbReference type="GO" id="GO:0022857">
    <property type="term" value="F:transmembrane transporter activity"/>
    <property type="evidence" value="ECO:0007669"/>
    <property type="project" value="InterPro"/>
</dbReference>
<dbReference type="InterPro" id="IPR036259">
    <property type="entry name" value="MFS_trans_sf"/>
</dbReference>
<dbReference type="InterPro" id="IPR011701">
    <property type="entry name" value="MFS"/>
</dbReference>
<evidence type="ECO:0000256" key="2">
    <source>
        <dbReference type="ARBA" id="ARBA00022692"/>
    </source>
</evidence>
<feature type="transmembrane region" description="Helical" evidence="6">
    <location>
        <begin position="566"/>
        <end position="584"/>
    </location>
</feature>
<keyword evidence="3 6" id="KW-1133">Transmembrane helix</keyword>
<gene>
    <name evidence="7" type="primary">Orct</name>
    <name evidence="7" type="ORF">EVAR_96603_1</name>
</gene>
<dbReference type="SUPFAM" id="SSF103473">
    <property type="entry name" value="MFS general substrate transporter"/>
    <property type="match status" value="1"/>
</dbReference>
<comment type="subcellular location">
    <subcellularLocation>
        <location evidence="1">Membrane</location>
        <topology evidence="1">Multi-pass membrane protein</topology>
    </subcellularLocation>
</comment>
<feature type="region of interest" description="Disordered" evidence="5">
    <location>
        <begin position="603"/>
        <end position="635"/>
    </location>
</feature>
<protein>
    <submittedName>
        <fullName evidence="7">Organic cation transporter protein</fullName>
    </submittedName>
</protein>
<evidence type="ECO:0000256" key="4">
    <source>
        <dbReference type="ARBA" id="ARBA00023136"/>
    </source>
</evidence>
<evidence type="ECO:0000313" key="8">
    <source>
        <dbReference type="Proteomes" id="UP000299102"/>
    </source>
</evidence>
<dbReference type="InterPro" id="IPR005829">
    <property type="entry name" value="Sugar_transporter_CS"/>
</dbReference>